<name>A0A3B0WAT0_9ZZZZ</name>
<comment type="subcellular location">
    <subcellularLocation>
        <location evidence="1">Periplasm</location>
    </subcellularLocation>
</comment>
<evidence type="ECO:0000256" key="5">
    <source>
        <dbReference type="SAM" id="MobiDB-lite"/>
    </source>
</evidence>
<dbReference type="EMBL" id="UOEY01000132">
    <property type="protein sequence ID" value="VAW41636.1"/>
    <property type="molecule type" value="Genomic_DNA"/>
</dbReference>
<dbReference type="Pfam" id="PF04052">
    <property type="entry name" value="TolB_N"/>
    <property type="match status" value="1"/>
</dbReference>
<evidence type="ECO:0000256" key="4">
    <source>
        <dbReference type="ARBA" id="ARBA00022764"/>
    </source>
</evidence>
<dbReference type="Pfam" id="PF07676">
    <property type="entry name" value="PD40"/>
    <property type="match status" value="5"/>
</dbReference>
<proteinExistence type="inferred from homology"/>
<evidence type="ECO:0000256" key="2">
    <source>
        <dbReference type="ARBA" id="ARBA00009820"/>
    </source>
</evidence>
<dbReference type="AlphaFoldDB" id="A0A3B0WAT0"/>
<sequence length="443" mass="49569">MKPVHCLSRPRHHRLTIQIGTVFCLLLLTFGSVLSARAELVYLDLTASNMRKVMVAVPSLVNSSAPGQDQARGRAMAKLLARALEFHGFIKILAPEQYGNRQDADWKSLGVDYVILGRYATTASGMMIEGRLLDVTQDKMLVGRRYRGAVKQQDEMVLMLCDSLIKEFTGEPGISRTRIAFISDATGYKEAYISDVLGLKLRQVTRNRHLVVSPRFSPDGRYLAYSSYHTGNQNLYVTDLSQNKITRVISRRPGMNLAPAWAPDGKTMIVTLSKDGNPDLYIIDRQGRILKRLTSREGINVSATWAPDGKSIAFVSDRSGTPQIYIMDMKNHRTRRLTFQGNENTEPCWSPKGNLIAYTGRINGHHQIFTIDPAGTSPPRQVTSGPGEFESPTWSPDGKQIALSRRLGDKQQLYAIFADGRGLRVLFHLKGNQSYPQWSCRPK</sequence>
<dbReference type="SUPFAM" id="SSF52964">
    <property type="entry name" value="TolB, N-terminal domain"/>
    <property type="match status" value="1"/>
</dbReference>
<dbReference type="InterPro" id="IPR014167">
    <property type="entry name" value="Tol-Pal_TolB"/>
</dbReference>
<feature type="region of interest" description="Disordered" evidence="5">
    <location>
        <begin position="374"/>
        <end position="397"/>
    </location>
</feature>
<dbReference type="Gene3D" id="2.120.10.30">
    <property type="entry name" value="TolB, C-terminal domain"/>
    <property type="match status" value="1"/>
</dbReference>
<keyword evidence="3" id="KW-0732">Signal</keyword>
<dbReference type="Gene3D" id="3.40.50.10070">
    <property type="entry name" value="TolB, N-terminal domain"/>
    <property type="match status" value="1"/>
</dbReference>
<accession>A0A3B0WAT0</accession>
<reference evidence="7" key="1">
    <citation type="submission" date="2018-06" db="EMBL/GenBank/DDBJ databases">
        <authorList>
            <person name="Zhirakovskaya E."/>
        </authorList>
    </citation>
    <scope>NUCLEOTIDE SEQUENCE</scope>
</reference>
<dbReference type="NCBIfam" id="TIGR02800">
    <property type="entry name" value="propeller_TolB"/>
    <property type="match status" value="1"/>
</dbReference>
<organism evidence="7">
    <name type="scientific">hydrothermal vent metagenome</name>
    <dbReference type="NCBI Taxonomy" id="652676"/>
    <lineage>
        <taxon>unclassified sequences</taxon>
        <taxon>metagenomes</taxon>
        <taxon>ecological metagenomes</taxon>
    </lineage>
</organism>
<keyword evidence="4" id="KW-0574">Periplasm</keyword>
<dbReference type="InterPro" id="IPR011042">
    <property type="entry name" value="6-blade_b-propeller_TolB-like"/>
</dbReference>
<comment type="similarity">
    <text evidence="2">Belongs to the TolB family.</text>
</comment>
<evidence type="ECO:0000313" key="7">
    <source>
        <dbReference type="EMBL" id="VAW41636.1"/>
    </source>
</evidence>
<dbReference type="HAMAP" id="MF_00671">
    <property type="entry name" value="TolB"/>
    <property type="match status" value="1"/>
</dbReference>
<dbReference type="PANTHER" id="PTHR36842">
    <property type="entry name" value="PROTEIN TOLB HOMOLOG"/>
    <property type="match status" value="1"/>
</dbReference>
<dbReference type="InterPro" id="IPR007195">
    <property type="entry name" value="TolB_N"/>
</dbReference>
<dbReference type="PANTHER" id="PTHR36842:SF1">
    <property type="entry name" value="PROTEIN TOLB"/>
    <property type="match status" value="1"/>
</dbReference>
<evidence type="ECO:0000256" key="1">
    <source>
        <dbReference type="ARBA" id="ARBA00004418"/>
    </source>
</evidence>
<dbReference type="GO" id="GO:0042597">
    <property type="term" value="C:periplasmic space"/>
    <property type="evidence" value="ECO:0007669"/>
    <property type="project" value="UniProtKB-SubCell"/>
</dbReference>
<dbReference type="SUPFAM" id="SSF69304">
    <property type="entry name" value="Tricorn protease N-terminal domain"/>
    <property type="match status" value="1"/>
</dbReference>
<evidence type="ECO:0000259" key="6">
    <source>
        <dbReference type="Pfam" id="PF04052"/>
    </source>
</evidence>
<feature type="domain" description="TolB N-terminal" evidence="6">
    <location>
        <begin position="42"/>
        <end position="140"/>
    </location>
</feature>
<gene>
    <name evidence="7" type="ORF">MNBD_DELTA04-20</name>
</gene>
<dbReference type="InterPro" id="IPR011659">
    <property type="entry name" value="WD40"/>
</dbReference>
<dbReference type="GO" id="GO:0017038">
    <property type="term" value="P:protein import"/>
    <property type="evidence" value="ECO:0007669"/>
    <property type="project" value="InterPro"/>
</dbReference>
<evidence type="ECO:0000256" key="3">
    <source>
        <dbReference type="ARBA" id="ARBA00022729"/>
    </source>
</evidence>
<protein>
    <submittedName>
        <fullName evidence="7">Tol-Pal system beta propeller repeat protein TolB</fullName>
    </submittedName>
</protein>